<reference evidence="5 6" key="1">
    <citation type="submission" date="2019-06" db="EMBL/GenBank/DDBJ databases">
        <authorList>
            <person name="Lee I."/>
            <person name="Jang G.I."/>
            <person name="Hwang C.Y."/>
        </authorList>
    </citation>
    <scope>NUCLEOTIDE SEQUENCE [LARGE SCALE GENOMIC DNA]</scope>
    <source>
        <strain evidence="5 6">PAMC 28131</strain>
    </source>
</reference>
<dbReference type="InterPro" id="IPR050627">
    <property type="entry name" value="Nitroreductase/BluB"/>
</dbReference>
<dbReference type="SUPFAM" id="SSF55469">
    <property type="entry name" value="FMN-dependent nitroreductase-like"/>
    <property type="match status" value="1"/>
</dbReference>
<dbReference type="InterPro" id="IPR000415">
    <property type="entry name" value="Nitroreductase-like"/>
</dbReference>
<keyword evidence="2" id="KW-0288">FMN</keyword>
<dbReference type="PANTHER" id="PTHR23026:SF90">
    <property type="entry name" value="IODOTYROSINE DEIODINASE 1"/>
    <property type="match status" value="1"/>
</dbReference>
<name>A0A501XF30_9SPHN</name>
<gene>
    <name evidence="5" type="ORF">FJQ54_14605</name>
</gene>
<dbReference type="PANTHER" id="PTHR23026">
    <property type="entry name" value="NADPH NITROREDUCTASE"/>
    <property type="match status" value="1"/>
</dbReference>
<feature type="domain" description="Nitroreductase" evidence="4">
    <location>
        <begin position="11"/>
        <end position="201"/>
    </location>
</feature>
<dbReference type="GO" id="GO:0016491">
    <property type="term" value="F:oxidoreductase activity"/>
    <property type="evidence" value="ECO:0007669"/>
    <property type="project" value="UniProtKB-KW"/>
</dbReference>
<dbReference type="EMBL" id="VFSU01000032">
    <property type="protein sequence ID" value="TPE59029.1"/>
    <property type="molecule type" value="Genomic_DNA"/>
</dbReference>
<evidence type="ECO:0000256" key="2">
    <source>
        <dbReference type="ARBA" id="ARBA00022643"/>
    </source>
</evidence>
<dbReference type="Proteomes" id="UP000319897">
    <property type="component" value="Unassembled WGS sequence"/>
</dbReference>
<comment type="caution">
    <text evidence="5">The sequence shown here is derived from an EMBL/GenBank/DDBJ whole genome shotgun (WGS) entry which is preliminary data.</text>
</comment>
<evidence type="ECO:0000313" key="5">
    <source>
        <dbReference type="EMBL" id="TPE59029.1"/>
    </source>
</evidence>
<dbReference type="InterPro" id="IPR029479">
    <property type="entry name" value="Nitroreductase"/>
</dbReference>
<keyword evidence="3" id="KW-0560">Oxidoreductase</keyword>
<protein>
    <submittedName>
        <fullName evidence="5">Nitroreductase</fullName>
    </submittedName>
</protein>
<sequence length="227" mass="25280">MTAATSVSEAVASRRSVRGFLSTPVEADAIRRVVEKAARAPSGGNVQPWHIDVVAGPKLDELKTIMAARVAEAPKGEPTDYDIYPKELPAPYRDYRFELGEDMYASLGIPREDKLARLMWFARNYQFFGAPLALFCSVQRTMGPPQWSDLGMYLQTLMLLLREEGLDSCAQECWAIYPETISQFLNLPDGRMLFCGMSIGYADEADPANKFKAKRAPLDAFATFHGI</sequence>
<dbReference type="Pfam" id="PF00881">
    <property type="entry name" value="Nitroreductase"/>
    <property type="match status" value="1"/>
</dbReference>
<dbReference type="AlphaFoldDB" id="A0A501XF30"/>
<evidence type="ECO:0000256" key="1">
    <source>
        <dbReference type="ARBA" id="ARBA00022630"/>
    </source>
</evidence>
<evidence type="ECO:0000259" key="4">
    <source>
        <dbReference type="Pfam" id="PF00881"/>
    </source>
</evidence>
<dbReference type="RefSeq" id="WP_140929164.1">
    <property type="nucleotide sequence ID" value="NZ_VFSU01000032.1"/>
</dbReference>
<dbReference type="CDD" id="cd02136">
    <property type="entry name" value="PnbA_NfnB-like"/>
    <property type="match status" value="1"/>
</dbReference>
<evidence type="ECO:0000256" key="3">
    <source>
        <dbReference type="ARBA" id="ARBA00023002"/>
    </source>
</evidence>
<proteinExistence type="predicted"/>
<dbReference type="Gene3D" id="3.40.109.10">
    <property type="entry name" value="NADH Oxidase"/>
    <property type="match status" value="1"/>
</dbReference>
<evidence type="ECO:0000313" key="6">
    <source>
        <dbReference type="Proteomes" id="UP000319897"/>
    </source>
</evidence>
<organism evidence="5 6">
    <name type="scientific">Sandaracinobacter neustonicus</name>
    <dbReference type="NCBI Taxonomy" id="1715348"/>
    <lineage>
        <taxon>Bacteria</taxon>
        <taxon>Pseudomonadati</taxon>
        <taxon>Pseudomonadota</taxon>
        <taxon>Alphaproteobacteria</taxon>
        <taxon>Sphingomonadales</taxon>
        <taxon>Sphingosinicellaceae</taxon>
        <taxon>Sandaracinobacter</taxon>
    </lineage>
</organism>
<keyword evidence="6" id="KW-1185">Reference proteome</keyword>
<accession>A0A501XF30</accession>
<dbReference type="OrthoDB" id="9802510at2"/>
<keyword evidence="1" id="KW-0285">Flavoprotein</keyword>